<name>A0A432DTA7_9FLAO</name>
<gene>
    <name evidence="1" type="ORF">EJ377_18465</name>
</gene>
<protein>
    <recommendedName>
        <fullName evidence="3">Beta-lactamase-related domain-containing protein</fullName>
    </recommendedName>
</protein>
<proteinExistence type="predicted"/>
<dbReference type="InterPro" id="IPR012338">
    <property type="entry name" value="Beta-lactam/transpept-like"/>
</dbReference>
<evidence type="ECO:0000313" key="1">
    <source>
        <dbReference type="EMBL" id="RTZ46334.1"/>
    </source>
</evidence>
<sequence>MLENIYGKSYETLLKENIFSKAGMNHTKLELGKNEAQANGYHENFRLMPVSQSLLWEQAARKPNLQWRYDEVLKEELNPQDKIVQESQRNIDNSKEDWYGYFWINILLPNMVKQVLNTADLMDKYLVYHIS</sequence>
<accession>A0A432DTA7</accession>
<dbReference type="Gene3D" id="3.40.710.10">
    <property type="entry name" value="DD-peptidase/beta-lactamase superfamily"/>
    <property type="match status" value="1"/>
</dbReference>
<dbReference type="EMBL" id="RYFC01000003">
    <property type="protein sequence ID" value="RTZ46334.1"/>
    <property type="molecule type" value="Genomic_DNA"/>
</dbReference>
<dbReference type="Proteomes" id="UP000276953">
    <property type="component" value="Unassembled WGS sequence"/>
</dbReference>
<reference evidence="1 2" key="1">
    <citation type="submission" date="2018-12" db="EMBL/GenBank/DDBJ databases">
        <title>Draft Genome Sequence of Chryseobacterium arthrosphaerae strain ED882-96 Isolated from the Blood of a Patient with Liver Cirrhosis in Taiwan.</title>
        <authorList>
            <person name="Lin J.-N."/>
            <person name="Lai C.-H."/>
            <person name="Yang C.-H."/>
            <person name="Huang Y.-H."/>
        </authorList>
    </citation>
    <scope>NUCLEOTIDE SEQUENCE [LARGE SCALE GENOMIC DNA]</scope>
    <source>
        <strain evidence="1 2">ED882-96</strain>
    </source>
</reference>
<dbReference type="SUPFAM" id="SSF56601">
    <property type="entry name" value="beta-lactamase/transpeptidase-like"/>
    <property type="match status" value="1"/>
</dbReference>
<evidence type="ECO:0000313" key="2">
    <source>
        <dbReference type="Proteomes" id="UP000276953"/>
    </source>
</evidence>
<evidence type="ECO:0008006" key="3">
    <source>
        <dbReference type="Google" id="ProtNLM"/>
    </source>
</evidence>
<comment type="caution">
    <text evidence="1">The sequence shown here is derived from an EMBL/GenBank/DDBJ whole genome shotgun (WGS) entry which is preliminary data.</text>
</comment>
<organism evidence="1 2">
    <name type="scientific">Chryseobacterium arthrosphaerae</name>
    <dbReference type="NCBI Taxonomy" id="651561"/>
    <lineage>
        <taxon>Bacteria</taxon>
        <taxon>Pseudomonadati</taxon>
        <taxon>Bacteroidota</taxon>
        <taxon>Flavobacteriia</taxon>
        <taxon>Flavobacteriales</taxon>
        <taxon>Weeksellaceae</taxon>
        <taxon>Chryseobacterium group</taxon>
        <taxon>Chryseobacterium</taxon>
    </lineage>
</organism>
<dbReference type="AlphaFoldDB" id="A0A432DTA7"/>